<feature type="compositionally biased region" description="Basic residues" evidence="1">
    <location>
        <begin position="100"/>
        <end position="110"/>
    </location>
</feature>
<accession>A0A8S1L1T0</accession>
<dbReference type="AlphaFoldDB" id="A0A8S1L1T0"/>
<dbReference type="OrthoDB" id="311269at2759"/>
<evidence type="ECO:0000256" key="2">
    <source>
        <dbReference type="SAM" id="SignalP"/>
    </source>
</evidence>
<keyword evidence="4" id="KW-1185">Reference proteome</keyword>
<feature type="region of interest" description="Disordered" evidence="1">
    <location>
        <begin position="21"/>
        <end position="144"/>
    </location>
</feature>
<dbReference type="Proteomes" id="UP000692954">
    <property type="component" value="Unassembled WGS sequence"/>
</dbReference>
<feature type="compositionally biased region" description="Pro residues" evidence="1">
    <location>
        <begin position="220"/>
        <end position="229"/>
    </location>
</feature>
<comment type="caution">
    <text evidence="3">The sequence shown here is derived from an EMBL/GenBank/DDBJ whole genome shotgun (WGS) entry which is preliminary data.</text>
</comment>
<protein>
    <submittedName>
        <fullName evidence="3">Uncharacterized protein</fullName>
    </submittedName>
</protein>
<feature type="compositionally biased region" description="Low complexity" evidence="1">
    <location>
        <begin position="67"/>
        <end position="97"/>
    </location>
</feature>
<reference evidence="3" key="1">
    <citation type="submission" date="2021-01" db="EMBL/GenBank/DDBJ databases">
        <authorList>
            <consortium name="Genoscope - CEA"/>
            <person name="William W."/>
        </authorList>
    </citation>
    <scope>NUCLEOTIDE SEQUENCE</scope>
</reference>
<sequence length="313" mass="36062">MKNIIIIALLLAVAFASLRGSDRKEYKHERDQNKLRKGDRDRSDSSSGSYEDEYSYTLQNSEDNYTYESTSYDSESSESSSGSESSESSSESESYSSEFKHKRNVHHHKQQNRDGRRGPRGRFHNKDQQFQNRKHPHPPRPQDEFSKKVFQNLKKTGKVILEEWNINQDPSIKNEIRAILIANLENLLPVAEVINTQESVPNEPISPDQKDHRPHRCPHSIPPPPPPPQPEDEFANQVFKTLHQIGFEILEQWNLEQDVQVKNQIRANLIQQLSELIPEQLVEVSTTTIIDAPLQIETIQERAVPRLTDENGN</sequence>
<feature type="compositionally biased region" description="Polar residues" evidence="1">
    <location>
        <begin position="56"/>
        <end position="66"/>
    </location>
</feature>
<evidence type="ECO:0000256" key="1">
    <source>
        <dbReference type="SAM" id="MobiDB-lite"/>
    </source>
</evidence>
<keyword evidence="2" id="KW-0732">Signal</keyword>
<name>A0A8S1L1T0_9CILI</name>
<proteinExistence type="predicted"/>
<gene>
    <name evidence="3" type="ORF">PSON_ATCC_30995.1.T0150393</name>
</gene>
<dbReference type="EMBL" id="CAJJDN010000015">
    <property type="protein sequence ID" value="CAD8061557.1"/>
    <property type="molecule type" value="Genomic_DNA"/>
</dbReference>
<feature type="region of interest" description="Disordered" evidence="1">
    <location>
        <begin position="199"/>
        <end position="231"/>
    </location>
</feature>
<feature type="compositionally biased region" description="Basic and acidic residues" evidence="1">
    <location>
        <begin position="21"/>
        <end position="44"/>
    </location>
</feature>
<feature type="signal peptide" evidence="2">
    <location>
        <begin position="1"/>
        <end position="20"/>
    </location>
</feature>
<feature type="chain" id="PRO_5035712247" evidence="2">
    <location>
        <begin position="21"/>
        <end position="313"/>
    </location>
</feature>
<organism evidence="3 4">
    <name type="scientific">Paramecium sonneborni</name>
    <dbReference type="NCBI Taxonomy" id="65129"/>
    <lineage>
        <taxon>Eukaryota</taxon>
        <taxon>Sar</taxon>
        <taxon>Alveolata</taxon>
        <taxon>Ciliophora</taxon>
        <taxon>Intramacronucleata</taxon>
        <taxon>Oligohymenophorea</taxon>
        <taxon>Peniculida</taxon>
        <taxon>Parameciidae</taxon>
        <taxon>Paramecium</taxon>
    </lineage>
</organism>
<evidence type="ECO:0000313" key="3">
    <source>
        <dbReference type="EMBL" id="CAD8061557.1"/>
    </source>
</evidence>
<evidence type="ECO:0000313" key="4">
    <source>
        <dbReference type="Proteomes" id="UP000692954"/>
    </source>
</evidence>